<dbReference type="SUPFAM" id="SSF54695">
    <property type="entry name" value="POZ domain"/>
    <property type="match status" value="1"/>
</dbReference>
<dbReference type="KEGG" id="gfs:119643915"/>
<dbReference type="RefSeq" id="XP_037899349.1">
    <property type="nucleotide sequence ID" value="XM_038043421.1"/>
</dbReference>
<keyword evidence="5" id="KW-1185">Reference proteome</keyword>
<sequence length="118" mass="13671">MFDADMKERREGIVKLQDVDVVAVRAMVDYIYSGIITLTEGNVEAILSASDLFQIVWVKEECIQFLESNLNRNNCFGVRKLADMHSCKRLHDLSHKYILDHFDDLIAEEDLLLMSFDE</sequence>
<dbReference type="Pfam" id="PF07707">
    <property type="entry name" value="BACK"/>
    <property type="match status" value="1"/>
</dbReference>
<dbReference type="InterPro" id="IPR011333">
    <property type="entry name" value="SKP1/BTB/POZ_sf"/>
</dbReference>
<feature type="non-terminal residue" evidence="6">
    <location>
        <position position="118"/>
    </location>
</feature>
<protein>
    <submittedName>
        <fullName evidence="6">Kelch-like protein 2</fullName>
    </submittedName>
</protein>
<evidence type="ECO:0000313" key="6">
    <source>
        <dbReference type="RefSeq" id="XP_037899349.1"/>
    </source>
</evidence>
<gene>
    <name evidence="6" type="primary">LOC119643915</name>
</gene>
<keyword evidence="3" id="KW-0009">Actin-binding</keyword>
<dbReference type="Gene3D" id="3.30.710.10">
    <property type="entry name" value="Potassium Channel Kv1.1, Chain A"/>
    <property type="match status" value="1"/>
</dbReference>
<feature type="domain" description="BTB" evidence="4">
    <location>
        <begin position="1"/>
        <end position="40"/>
    </location>
</feature>
<evidence type="ECO:0000313" key="5">
    <source>
        <dbReference type="Proteomes" id="UP000092443"/>
    </source>
</evidence>
<dbReference type="AlphaFoldDB" id="A0A9C5ZM05"/>
<dbReference type="Proteomes" id="UP000092443">
    <property type="component" value="Unplaced"/>
</dbReference>
<dbReference type="InterPro" id="IPR011705">
    <property type="entry name" value="BACK"/>
</dbReference>
<reference evidence="6" key="1">
    <citation type="submission" date="2025-08" db="UniProtKB">
        <authorList>
            <consortium name="RefSeq"/>
        </authorList>
    </citation>
    <scope>IDENTIFICATION</scope>
    <source>
        <tissue evidence="6">Whole body pupa</tissue>
    </source>
</reference>
<dbReference type="GeneID" id="119643915"/>
<dbReference type="InterPro" id="IPR000210">
    <property type="entry name" value="BTB/POZ_dom"/>
</dbReference>
<accession>A0A9C5ZM05</accession>
<keyword evidence="1" id="KW-0880">Kelch repeat</keyword>
<dbReference type="PANTHER" id="PTHR24412:SF475">
    <property type="entry name" value="KELCH-LIKE PROTEIN 17"/>
    <property type="match status" value="1"/>
</dbReference>
<dbReference type="PROSITE" id="PS50097">
    <property type="entry name" value="BTB"/>
    <property type="match status" value="1"/>
</dbReference>
<name>A0A9C5ZM05_9MUSC</name>
<evidence type="ECO:0000256" key="3">
    <source>
        <dbReference type="ARBA" id="ARBA00023203"/>
    </source>
</evidence>
<organism evidence="5 6">
    <name type="scientific">Glossina fuscipes</name>
    <dbReference type="NCBI Taxonomy" id="7396"/>
    <lineage>
        <taxon>Eukaryota</taxon>
        <taxon>Metazoa</taxon>
        <taxon>Ecdysozoa</taxon>
        <taxon>Arthropoda</taxon>
        <taxon>Hexapoda</taxon>
        <taxon>Insecta</taxon>
        <taxon>Pterygota</taxon>
        <taxon>Neoptera</taxon>
        <taxon>Endopterygota</taxon>
        <taxon>Diptera</taxon>
        <taxon>Brachycera</taxon>
        <taxon>Muscomorpha</taxon>
        <taxon>Hippoboscoidea</taxon>
        <taxon>Glossinidae</taxon>
        <taxon>Glossina</taxon>
    </lineage>
</organism>
<proteinExistence type="predicted"/>
<evidence type="ECO:0000256" key="2">
    <source>
        <dbReference type="ARBA" id="ARBA00022737"/>
    </source>
</evidence>
<dbReference type="Gene3D" id="1.25.40.420">
    <property type="match status" value="1"/>
</dbReference>
<evidence type="ECO:0000256" key="1">
    <source>
        <dbReference type="ARBA" id="ARBA00022441"/>
    </source>
</evidence>
<dbReference type="PANTHER" id="PTHR24412">
    <property type="entry name" value="KELCH PROTEIN"/>
    <property type="match status" value="1"/>
</dbReference>
<keyword evidence="2" id="KW-0677">Repeat</keyword>
<evidence type="ECO:0000259" key="4">
    <source>
        <dbReference type="PROSITE" id="PS50097"/>
    </source>
</evidence>
<dbReference type="Pfam" id="PF00651">
    <property type="entry name" value="BTB"/>
    <property type="match status" value="1"/>
</dbReference>